<evidence type="ECO:0000256" key="3">
    <source>
        <dbReference type="ARBA" id="ARBA00022801"/>
    </source>
</evidence>
<feature type="domain" description="Bacterial alpha-L-rhamnosidase N-terminal" evidence="7">
    <location>
        <begin position="388"/>
        <end position="489"/>
    </location>
</feature>
<dbReference type="InterPro" id="IPR016007">
    <property type="entry name" value="Alpha_rhamnosid"/>
</dbReference>
<dbReference type="Pfam" id="PF17389">
    <property type="entry name" value="Bac_rhamnosid6H"/>
    <property type="match status" value="1"/>
</dbReference>
<evidence type="ECO:0000259" key="8">
    <source>
        <dbReference type="Pfam" id="PF17389"/>
    </source>
</evidence>
<organism evidence="10 11">
    <name type="scientific">Micromonospora avicenniae</name>
    <dbReference type="NCBI Taxonomy" id="1198245"/>
    <lineage>
        <taxon>Bacteria</taxon>
        <taxon>Bacillati</taxon>
        <taxon>Actinomycetota</taxon>
        <taxon>Actinomycetes</taxon>
        <taxon>Micromonosporales</taxon>
        <taxon>Micromonosporaceae</taxon>
        <taxon>Micromonospora</taxon>
    </lineage>
</organism>
<evidence type="ECO:0000259" key="7">
    <source>
        <dbReference type="Pfam" id="PF08531"/>
    </source>
</evidence>
<dbReference type="Pfam" id="PF25788">
    <property type="entry name" value="Ig_Rha78A_N"/>
    <property type="match status" value="1"/>
</dbReference>
<feature type="domain" description="Alpha-L-rhamnosidase six-hairpin glycosidase" evidence="8">
    <location>
        <begin position="615"/>
        <end position="966"/>
    </location>
</feature>
<dbReference type="Gene3D" id="2.60.40.10">
    <property type="entry name" value="Immunoglobulins"/>
    <property type="match status" value="1"/>
</dbReference>
<dbReference type="PANTHER" id="PTHR33307">
    <property type="entry name" value="ALPHA-RHAMNOSIDASE (EUROFUNG)"/>
    <property type="match status" value="1"/>
</dbReference>
<dbReference type="STRING" id="1198245.SAMN05444858_104128"/>
<dbReference type="Gene3D" id="2.60.420.10">
    <property type="entry name" value="Maltose phosphorylase, domain 3"/>
    <property type="match status" value="1"/>
</dbReference>
<dbReference type="Proteomes" id="UP000186004">
    <property type="component" value="Unassembled WGS sequence"/>
</dbReference>
<feature type="domain" description="Bacterial alpha-L-rhamnosidase N-terminal" evidence="7">
    <location>
        <begin position="204"/>
        <end position="277"/>
    </location>
</feature>
<dbReference type="InterPro" id="IPR008902">
    <property type="entry name" value="Rhamnosid_concanavalin"/>
</dbReference>
<dbReference type="SUPFAM" id="SSF48208">
    <property type="entry name" value="Six-hairpin glycosidases"/>
    <property type="match status" value="1"/>
</dbReference>
<dbReference type="RefSeq" id="WP_245828178.1">
    <property type="nucleotide sequence ID" value="NZ_FTNF01000004.1"/>
</dbReference>
<dbReference type="InterPro" id="IPR035396">
    <property type="entry name" value="Bac_rhamnosid6H"/>
</dbReference>
<keyword evidence="3" id="KW-0378">Hydrolase</keyword>
<dbReference type="PANTHER" id="PTHR33307:SF11">
    <property type="entry name" value="ALPHA-L-RHAMNOSIDASE"/>
    <property type="match status" value="1"/>
</dbReference>
<evidence type="ECO:0000256" key="5">
    <source>
        <dbReference type="SAM" id="SignalP"/>
    </source>
</evidence>
<dbReference type="Pfam" id="PF17390">
    <property type="entry name" value="Bac_rhamnosid_C"/>
    <property type="match status" value="1"/>
</dbReference>
<keyword evidence="5" id="KW-0732">Signal</keyword>
<dbReference type="InterPro" id="IPR013783">
    <property type="entry name" value="Ig-like_fold"/>
</dbReference>
<dbReference type="Pfam" id="PF08531">
    <property type="entry name" value="Bac_rhamnosid_N"/>
    <property type="match status" value="2"/>
</dbReference>
<sequence>MSRARHRTRGLMGAGVCLILFASQALAATPAAAGRGGAPDLRVVNLQVDGRYDEALGIDNPAPTLAWQLVETPRAAAHPCHRPGARQACPGDRQSAYQVQAAASESDLDRGRLIWDSGRVGSDVQTGVRYAGEPLESRDRVVWRVRVWDADDRPSGWSETSSWEMGLLRQGDWAPARWIEYPGRAENQPMPIFARQFTIDRRARIRDARLYLSGVGLHKPSLNGRTLTDEVLAPGNSNYQLSSEYRAYDVSKELRAGGNTLGVQLGNGPAYVRRSVTNPTVGRTAPYSWWQSQLKGSGALAADAAAGATTVKVTDVANYHVGGSINIDTGDGGDRLESRTITAIGTAGAAGTGIAFTPGLAEPHTAGALVTGSGNNVAASDASAGAAVTPRLIARLEISYDSGATDVIVSDRSWRTALGPLVTDAWYSGADYDARREQPGWDGPAADLSSTAKRRDGSNTGWIDAGIAPPPNLATKLVARAAEPVKVVEKFTPRSVRSPAPGTWVFDFGQNIVGWPELHLPDEVPAGTTIRMSPAESLAADGTVDQASLMGGGGSRGRDLFNTYTTAGLPGGETWHPEFNYFGMQWVQVTGLPEGYVPTRDTIQGLRLQADTPTAGELLTSNARVNRIHTMSRYSFMSNIMSVFTDCPGREKLSYPADYTMPMGAIHRNEQLAAYLRTTMHHLVEGQSVADTPMSGNVALKTPVYDWGYSGRFGDEINWGNAIILVPAMLYELYGDTQTMARYYDRMVDFADYIQREKVGTGADAHIVDAALADWVSADQTSGRITGTWGYHVMITKLAMMAELTGHQADAERYRTLADDIKTAFNAHFYNTQLRRYTTDGNGGTAGATQTAQALALDAGLVPDGERAAVLDALVDLVYAFHPEGDGPHFSGGTIGMGPTVRALAAGGRDDVLWDLLQEDDQPSYGYFMASTTANPGGMTTIGERWNRGDSKNHMILAQIEEWFHSGLAGIRAAEGSVAYRELVIQPKVVGDLTFVKGSYRTPAGLVRSEWSRTDSRFRLAVTVPTNTTAEVRVPLNGGHVAAAPERADFVRVEGDHAVYRVGAGSYSFTVAR</sequence>
<evidence type="ECO:0000259" key="6">
    <source>
        <dbReference type="Pfam" id="PF05592"/>
    </source>
</evidence>
<name>A0A1N6VI12_9ACTN</name>
<feature type="chain" id="PRO_5012929949" description="alpha-L-rhamnosidase" evidence="5">
    <location>
        <begin position="28"/>
        <end position="1073"/>
    </location>
</feature>
<dbReference type="Gene3D" id="2.60.120.260">
    <property type="entry name" value="Galactose-binding domain-like"/>
    <property type="match status" value="3"/>
</dbReference>
<dbReference type="InterPro" id="IPR013737">
    <property type="entry name" value="Bac_rhamnosid_N"/>
</dbReference>
<evidence type="ECO:0000313" key="11">
    <source>
        <dbReference type="Proteomes" id="UP000186004"/>
    </source>
</evidence>
<evidence type="ECO:0000313" key="10">
    <source>
        <dbReference type="EMBL" id="SIQ77520.1"/>
    </source>
</evidence>
<dbReference type="Pfam" id="PF05592">
    <property type="entry name" value="Bac_rhamnosid"/>
    <property type="match status" value="1"/>
</dbReference>
<evidence type="ECO:0000259" key="9">
    <source>
        <dbReference type="Pfam" id="PF17390"/>
    </source>
</evidence>
<dbReference type="GO" id="GO:0005975">
    <property type="term" value="P:carbohydrate metabolic process"/>
    <property type="evidence" value="ECO:0007669"/>
    <property type="project" value="InterPro"/>
</dbReference>
<dbReference type="InterPro" id="IPR035398">
    <property type="entry name" value="Bac_rhamnosid_C"/>
</dbReference>
<evidence type="ECO:0000256" key="1">
    <source>
        <dbReference type="ARBA" id="ARBA00001445"/>
    </source>
</evidence>
<evidence type="ECO:0000256" key="4">
    <source>
        <dbReference type="SAM" id="MobiDB-lite"/>
    </source>
</evidence>
<dbReference type="PIRSF" id="PIRSF010631">
    <property type="entry name" value="A-rhamnsds"/>
    <property type="match status" value="1"/>
</dbReference>
<evidence type="ECO:0000256" key="2">
    <source>
        <dbReference type="ARBA" id="ARBA00012652"/>
    </source>
</evidence>
<gene>
    <name evidence="10" type="ORF">SAMN05444858_104128</name>
</gene>
<feature type="domain" description="Alpha-L-rhamnosidase concanavalin-like" evidence="6">
    <location>
        <begin position="500"/>
        <end position="606"/>
    </location>
</feature>
<keyword evidence="11" id="KW-1185">Reference proteome</keyword>
<dbReference type="EMBL" id="FTNF01000004">
    <property type="protein sequence ID" value="SIQ77520.1"/>
    <property type="molecule type" value="Genomic_DNA"/>
</dbReference>
<dbReference type="AlphaFoldDB" id="A0A1N6VI12"/>
<dbReference type="EC" id="3.2.1.40" evidence="2"/>
<feature type="domain" description="Alpha-L-rhamnosidase C-terminal" evidence="9">
    <location>
        <begin position="970"/>
        <end position="1042"/>
    </location>
</feature>
<feature type="signal peptide" evidence="5">
    <location>
        <begin position="1"/>
        <end position="27"/>
    </location>
</feature>
<reference evidence="10 11" key="1">
    <citation type="submission" date="2017-01" db="EMBL/GenBank/DDBJ databases">
        <authorList>
            <person name="Mah S.A."/>
            <person name="Swanson W.J."/>
            <person name="Moy G.W."/>
            <person name="Vacquier V.D."/>
        </authorList>
    </citation>
    <scope>NUCLEOTIDE SEQUENCE [LARGE SCALE GENOMIC DNA]</scope>
    <source>
        <strain evidence="10 11">DSM 45758</strain>
    </source>
</reference>
<proteinExistence type="predicted"/>
<dbReference type="InterPro" id="IPR012341">
    <property type="entry name" value="6hp_glycosidase-like_sf"/>
</dbReference>
<dbReference type="Gene3D" id="1.50.10.10">
    <property type="match status" value="1"/>
</dbReference>
<protein>
    <recommendedName>
        <fullName evidence="2">alpha-L-rhamnosidase</fullName>
        <ecNumber evidence="2">3.2.1.40</ecNumber>
    </recommendedName>
</protein>
<dbReference type="InterPro" id="IPR008928">
    <property type="entry name" value="6-hairpin_glycosidase_sf"/>
</dbReference>
<comment type="catalytic activity">
    <reaction evidence="1">
        <text>Hydrolysis of terminal non-reducing alpha-L-rhamnose residues in alpha-L-rhamnosides.</text>
        <dbReference type="EC" id="3.2.1.40"/>
    </reaction>
</comment>
<accession>A0A1N6VI12</accession>
<feature type="region of interest" description="Disordered" evidence="4">
    <location>
        <begin position="436"/>
        <end position="466"/>
    </location>
</feature>
<dbReference type="GO" id="GO:0030596">
    <property type="term" value="F:alpha-L-rhamnosidase activity"/>
    <property type="evidence" value="ECO:0007669"/>
    <property type="project" value="UniProtKB-EC"/>
</dbReference>